<evidence type="ECO:0000313" key="2">
    <source>
        <dbReference type="Proteomes" id="UP000291124"/>
    </source>
</evidence>
<sequence length="70" mass="7928">MKTKQIKEYITVLAFCVSTILIAKLSDEAKYVEVYSKIACGLCLVSLIYGTKLILELQKENFQKTIALRP</sequence>
<dbReference type="EMBL" id="CP037933">
    <property type="protein sequence ID" value="QBN18560.1"/>
    <property type="molecule type" value="Genomic_DNA"/>
</dbReference>
<organism evidence="1 2">
    <name type="scientific">Flavobacterium nackdongense</name>
    <dbReference type="NCBI Taxonomy" id="2547394"/>
    <lineage>
        <taxon>Bacteria</taxon>
        <taxon>Pseudomonadati</taxon>
        <taxon>Bacteroidota</taxon>
        <taxon>Flavobacteriia</taxon>
        <taxon>Flavobacteriales</taxon>
        <taxon>Flavobacteriaceae</taxon>
        <taxon>Flavobacterium</taxon>
    </lineage>
</organism>
<dbReference type="AlphaFoldDB" id="A0A4P6YDS6"/>
<evidence type="ECO:0000313" key="1">
    <source>
        <dbReference type="EMBL" id="QBN18560.1"/>
    </source>
</evidence>
<dbReference type="Proteomes" id="UP000291124">
    <property type="component" value="Chromosome"/>
</dbReference>
<proteinExistence type="predicted"/>
<protein>
    <submittedName>
        <fullName evidence="1">Uncharacterized protein</fullName>
    </submittedName>
</protein>
<dbReference type="KEGG" id="fnk:E1750_06970"/>
<name>A0A4P6YDS6_9FLAO</name>
<reference evidence="2" key="1">
    <citation type="submission" date="2019-03" db="EMBL/GenBank/DDBJ databases">
        <title>Flavobacterium sp.</title>
        <authorList>
            <person name="Kim H."/>
        </authorList>
    </citation>
    <scope>NUCLEOTIDE SEQUENCE [LARGE SCALE GENOMIC DNA]</scope>
    <source>
        <strain evidence="2">GS13</strain>
    </source>
</reference>
<accession>A0A4P6YDS6</accession>
<gene>
    <name evidence="1" type="ORF">E1750_06970</name>
</gene>
<dbReference type="RefSeq" id="WP_133276083.1">
    <property type="nucleotide sequence ID" value="NZ_CP037933.1"/>
</dbReference>
<keyword evidence="2" id="KW-1185">Reference proteome</keyword>